<dbReference type="InterPro" id="IPR045794">
    <property type="entry name" value="Trypco1"/>
</dbReference>
<evidence type="ECO:0000313" key="2">
    <source>
        <dbReference type="EMBL" id="TDD93515.1"/>
    </source>
</evidence>
<dbReference type="Proteomes" id="UP000294513">
    <property type="component" value="Unassembled WGS sequence"/>
</dbReference>
<keyword evidence="3" id="KW-1185">Reference proteome</keyword>
<organism evidence="2 3">
    <name type="scientific">Actinomadura rubrisoli</name>
    <dbReference type="NCBI Taxonomy" id="2530368"/>
    <lineage>
        <taxon>Bacteria</taxon>
        <taxon>Bacillati</taxon>
        <taxon>Actinomycetota</taxon>
        <taxon>Actinomycetes</taxon>
        <taxon>Streptosporangiales</taxon>
        <taxon>Thermomonosporaceae</taxon>
        <taxon>Actinomadura</taxon>
    </lineage>
</organism>
<reference evidence="2 3" key="1">
    <citation type="submission" date="2019-03" db="EMBL/GenBank/DDBJ databases">
        <title>Draft genome sequences of novel Actinobacteria.</title>
        <authorList>
            <person name="Sahin N."/>
            <person name="Ay H."/>
            <person name="Saygin H."/>
        </authorList>
    </citation>
    <scope>NUCLEOTIDE SEQUENCE [LARGE SCALE GENOMIC DNA]</scope>
    <source>
        <strain evidence="2 3">H3C3</strain>
    </source>
</reference>
<dbReference type="OrthoDB" id="5007906at2"/>
<proteinExistence type="predicted"/>
<feature type="domain" description="Trypsin-co-occurring" evidence="1">
    <location>
        <begin position="4"/>
        <end position="96"/>
    </location>
</feature>
<evidence type="ECO:0000313" key="3">
    <source>
        <dbReference type="Proteomes" id="UP000294513"/>
    </source>
</evidence>
<dbReference type="NCBIfam" id="NF041216">
    <property type="entry name" value="CU044_2847_fam"/>
    <property type="match status" value="1"/>
</dbReference>
<comment type="caution">
    <text evidence="2">The sequence shown here is derived from an EMBL/GenBank/DDBJ whole genome shotgun (WGS) entry which is preliminary data.</text>
</comment>
<dbReference type="RefSeq" id="WP_131891173.1">
    <property type="nucleotide sequence ID" value="NZ_SMKU01000030.1"/>
</dbReference>
<protein>
    <recommendedName>
        <fullName evidence="1">Trypsin-co-occurring domain-containing protein</fullName>
    </recommendedName>
</protein>
<dbReference type="Pfam" id="PF19493">
    <property type="entry name" value="Trypco1"/>
    <property type="match status" value="1"/>
</dbReference>
<dbReference type="AlphaFoldDB" id="A0A4R5C3N6"/>
<sequence length="111" mass="11726">MRYNLEDGSEVVFETTEHSLVSQRGGQPKTVDGGELEQRIAPIAQTAEAISRGLREKLSPDEIELSLGVKVSGKVNWWFIASSAGEAAITVTLRWNASSGGAEPAAGTTGP</sequence>
<dbReference type="EMBL" id="SMKU01000030">
    <property type="protein sequence ID" value="TDD93515.1"/>
    <property type="molecule type" value="Genomic_DNA"/>
</dbReference>
<gene>
    <name evidence="2" type="ORF">E1298_09310</name>
</gene>
<name>A0A4R5C3N6_9ACTN</name>
<accession>A0A4R5C3N6</accession>
<evidence type="ECO:0000259" key="1">
    <source>
        <dbReference type="Pfam" id="PF19493"/>
    </source>
</evidence>